<name>A0ACA9K6S5_9GLOM</name>
<sequence>MEAIGEIVRANKLTNINFYDEQGNSLLHYTTQKDDLPLLKLLVRNGGNVNAADRHENGANTSIETDGGSTARDLFFRKDYSYIEQYDNLVEKVKQQTEILIKKAASDDLAEMEFSGHHKWATIQPKRNEITNSHHKFLDTLARLLTEKSDVCVSSNEDQKKVYHELVWLSLVKQVYSLTMEKVREKVAVKEKKKLAKDEEEVLDRLKDFEETVRIYKDRYHHLKDKNQSLLNELLEKDINMVVNAIVFPNELNKPEKIIDAIKEGKVEYVEGGCCKDIKEDKNKEKKDRNYRDYESCTNYRSKKECAVCEKNAMHAEMKIISQILEKKGLPIEIEKVASSAPMEIEEVNQPLFEYIGISKLVCTPCQLTIEVLNPQGKENKQEILRRLKELRLYEKVVESTSEVPHELAKID</sequence>
<organism evidence="1 2">
    <name type="scientific">Cetraspora pellucida</name>
    <dbReference type="NCBI Taxonomy" id="1433469"/>
    <lineage>
        <taxon>Eukaryota</taxon>
        <taxon>Fungi</taxon>
        <taxon>Fungi incertae sedis</taxon>
        <taxon>Mucoromycota</taxon>
        <taxon>Glomeromycotina</taxon>
        <taxon>Glomeromycetes</taxon>
        <taxon>Diversisporales</taxon>
        <taxon>Gigasporaceae</taxon>
        <taxon>Cetraspora</taxon>
    </lineage>
</organism>
<reference evidence="1" key="1">
    <citation type="submission" date="2021-06" db="EMBL/GenBank/DDBJ databases">
        <authorList>
            <person name="Kallberg Y."/>
            <person name="Tangrot J."/>
            <person name="Rosling A."/>
        </authorList>
    </citation>
    <scope>NUCLEOTIDE SEQUENCE</scope>
    <source>
        <strain evidence="1">28 12/20/2015</strain>
    </source>
</reference>
<comment type="caution">
    <text evidence="1">The sequence shown here is derived from an EMBL/GenBank/DDBJ whole genome shotgun (WGS) entry which is preliminary data.</text>
</comment>
<keyword evidence="2" id="KW-1185">Reference proteome</keyword>
<proteinExistence type="predicted"/>
<gene>
    <name evidence="1" type="ORF">SPELUC_LOCUS1048</name>
</gene>
<protein>
    <submittedName>
        <fullName evidence="1">916_t:CDS:1</fullName>
    </submittedName>
</protein>
<evidence type="ECO:0000313" key="1">
    <source>
        <dbReference type="EMBL" id="CAG8456256.1"/>
    </source>
</evidence>
<dbReference type="EMBL" id="CAJVPW010000492">
    <property type="protein sequence ID" value="CAG8456256.1"/>
    <property type="molecule type" value="Genomic_DNA"/>
</dbReference>
<dbReference type="Proteomes" id="UP000789366">
    <property type="component" value="Unassembled WGS sequence"/>
</dbReference>
<evidence type="ECO:0000313" key="2">
    <source>
        <dbReference type="Proteomes" id="UP000789366"/>
    </source>
</evidence>
<accession>A0ACA9K6S5</accession>